<dbReference type="PANTHER" id="PTHR33993">
    <property type="entry name" value="GLYOXALASE-RELATED"/>
    <property type="match status" value="1"/>
</dbReference>
<dbReference type="KEGG" id="svn:CP980_17650"/>
<proteinExistence type="predicted"/>
<dbReference type="CDD" id="cd07247">
    <property type="entry name" value="SgaA_N_like"/>
    <property type="match status" value="2"/>
</dbReference>
<dbReference type="InterPro" id="IPR037523">
    <property type="entry name" value="VOC_core"/>
</dbReference>
<dbReference type="RefSeq" id="WP_132761413.1">
    <property type="nucleotide sequence ID" value="NZ_BNBW01000021.1"/>
</dbReference>
<organism evidence="2 3">
    <name type="scientific">Streptomyces vinaceus</name>
    <dbReference type="NCBI Taxonomy" id="1960"/>
    <lineage>
        <taxon>Bacteria</taxon>
        <taxon>Bacillati</taxon>
        <taxon>Actinomycetota</taxon>
        <taxon>Actinomycetes</taxon>
        <taxon>Kitasatosporales</taxon>
        <taxon>Streptomycetaceae</taxon>
        <taxon>Streptomyces</taxon>
    </lineage>
</organism>
<evidence type="ECO:0000313" key="2">
    <source>
        <dbReference type="EMBL" id="QEV46686.1"/>
    </source>
</evidence>
<accession>A0A5J6JFV9</accession>
<dbReference type="SUPFAM" id="SSF54593">
    <property type="entry name" value="Glyoxalase/Bleomycin resistance protein/Dihydroxybiphenyl dioxygenase"/>
    <property type="match status" value="2"/>
</dbReference>
<feature type="domain" description="VOC" evidence="1">
    <location>
        <begin position="136"/>
        <end position="259"/>
    </location>
</feature>
<dbReference type="InterPro" id="IPR052164">
    <property type="entry name" value="Anthracycline_SecMetBiosynth"/>
</dbReference>
<dbReference type="Pfam" id="PF00903">
    <property type="entry name" value="Glyoxalase"/>
    <property type="match status" value="1"/>
</dbReference>
<keyword evidence="3" id="KW-1185">Reference proteome</keyword>
<evidence type="ECO:0000259" key="1">
    <source>
        <dbReference type="PROSITE" id="PS51819"/>
    </source>
</evidence>
<gene>
    <name evidence="2" type="ORF">CP980_17650</name>
</gene>
<reference evidence="2 3" key="1">
    <citation type="submission" date="2017-09" db="EMBL/GenBank/DDBJ databases">
        <authorList>
            <person name="Lee N."/>
            <person name="Cho B.-K."/>
        </authorList>
    </citation>
    <scope>NUCLEOTIDE SEQUENCE [LARGE SCALE GENOMIC DNA]</scope>
    <source>
        <strain evidence="2 3">ATCC 27476</strain>
    </source>
</reference>
<dbReference type="PANTHER" id="PTHR33993:SF10">
    <property type="entry name" value="CONSERVED PROTEIN"/>
    <property type="match status" value="1"/>
</dbReference>
<dbReference type="EMBL" id="CP023692">
    <property type="protein sequence ID" value="QEV46686.1"/>
    <property type="molecule type" value="Genomic_DNA"/>
</dbReference>
<sequence length="272" mass="29093">MAEFPEGAPCWVDAMFKDVEGAKTFYSDVLGWTFGESSSEYGNYTQAYSDGKAVAAVVPPMPGADAPSQWCLYFASPDAAATAEKIKAAGGQLMMEPMQVGAFGTMAIAKEPSGAVFGVWQPGEHRGFEKLGEPGAYAWAEVFTRDPDKADGFLAQVFPYGVQRIEPGDDPEMAGMDFKIFSVGGKENPVLGRMKMGDEFPPEIPPYVQVYFAVPDCDEAVAKAKKHGGALHFGPMDSPFGRFAAVTDQQGAAFAVIDMSKTTGEMPKMSDA</sequence>
<dbReference type="InterPro" id="IPR029068">
    <property type="entry name" value="Glyas_Bleomycin-R_OHBP_Dase"/>
</dbReference>
<dbReference type="AlphaFoldDB" id="A0A5J6JFV9"/>
<evidence type="ECO:0000313" key="3">
    <source>
        <dbReference type="Proteomes" id="UP000325563"/>
    </source>
</evidence>
<dbReference type="Proteomes" id="UP000325563">
    <property type="component" value="Chromosome"/>
</dbReference>
<feature type="domain" description="VOC" evidence="1">
    <location>
        <begin position="8"/>
        <end position="122"/>
    </location>
</feature>
<dbReference type="PROSITE" id="PS51819">
    <property type="entry name" value="VOC"/>
    <property type="match status" value="2"/>
</dbReference>
<protein>
    <submittedName>
        <fullName evidence="2">VOC family protein</fullName>
    </submittedName>
</protein>
<dbReference type="GeneID" id="95612367"/>
<name>A0A5J6JFV9_STRVI</name>
<dbReference type="Gene3D" id="3.10.180.10">
    <property type="entry name" value="2,3-Dihydroxybiphenyl 1,2-Dioxygenase, domain 1"/>
    <property type="match status" value="2"/>
</dbReference>
<dbReference type="InterPro" id="IPR004360">
    <property type="entry name" value="Glyas_Fos-R_dOase_dom"/>
</dbReference>